<name>A0A934IL48_9HYPH</name>
<evidence type="ECO:0000313" key="3">
    <source>
        <dbReference type="EMBL" id="MBJ3774635.1"/>
    </source>
</evidence>
<feature type="transmembrane region" description="Helical" evidence="1">
    <location>
        <begin position="7"/>
        <end position="24"/>
    </location>
</feature>
<feature type="transmembrane region" description="Helical" evidence="1">
    <location>
        <begin position="129"/>
        <end position="152"/>
    </location>
</feature>
<feature type="domain" description="DUF1468" evidence="2">
    <location>
        <begin position="12"/>
        <end position="156"/>
    </location>
</feature>
<organism evidence="3 4">
    <name type="scientific">Acuticoccus mangrovi</name>
    <dbReference type="NCBI Taxonomy" id="2796142"/>
    <lineage>
        <taxon>Bacteria</taxon>
        <taxon>Pseudomonadati</taxon>
        <taxon>Pseudomonadota</taxon>
        <taxon>Alphaproteobacteria</taxon>
        <taxon>Hyphomicrobiales</taxon>
        <taxon>Amorphaceae</taxon>
        <taxon>Acuticoccus</taxon>
    </lineage>
</organism>
<reference evidence="3" key="1">
    <citation type="submission" date="2020-12" db="EMBL/GenBank/DDBJ databases">
        <title>Bacterial taxonomy.</title>
        <authorList>
            <person name="Pan X."/>
        </authorList>
    </citation>
    <scope>NUCLEOTIDE SEQUENCE</scope>
    <source>
        <strain evidence="3">B2012</strain>
    </source>
</reference>
<keyword evidence="4" id="KW-1185">Reference proteome</keyword>
<evidence type="ECO:0000313" key="4">
    <source>
        <dbReference type="Proteomes" id="UP000609531"/>
    </source>
</evidence>
<dbReference type="PROSITE" id="PS51257">
    <property type="entry name" value="PROKAR_LIPOPROTEIN"/>
    <property type="match status" value="1"/>
</dbReference>
<gene>
    <name evidence="3" type="ORF">JCR33_02995</name>
</gene>
<evidence type="ECO:0000259" key="2">
    <source>
        <dbReference type="Pfam" id="PF07331"/>
    </source>
</evidence>
<keyword evidence="1" id="KW-0812">Transmembrane</keyword>
<dbReference type="EMBL" id="JAEKJA010000001">
    <property type="protein sequence ID" value="MBJ3774635.1"/>
    <property type="molecule type" value="Genomic_DNA"/>
</dbReference>
<dbReference type="RefSeq" id="WP_198880501.1">
    <property type="nucleotide sequence ID" value="NZ_JAEKJA010000001.1"/>
</dbReference>
<keyword evidence="1" id="KW-0472">Membrane</keyword>
<sequence length="158" mass="16865">MVITARWALGVSLFFILGCLAVLWETRDIPPGTFEPLGSAPVPQATALLIIALSLAVAARSWRTLTGGERDPAPEIVDEARPLDAVVTGVLTVIYVAVLGAHVLDFAPLTALYLILTIGYLIRFRVRGLVLAALVAVIMGWGAAFVFTRLFVVDLPGL</sequence>
<comment type="caution">
    <text evidence="3">The sequence shown here is derived from an EMBL/GenBank/DDBJ whole genome shotgun (WGS) entry which is preliminary data.</text>
</comment>
<dbReference type="Pfam" id="PF07331">
    <property type="entry name" value="TctB"/>
    <property type="match status" value="1"/>
</dbReference>
<keyword evidence="1" id="KW-1133">Transmembrane helix</keyword>
<proteinExistence type="predicted"/>
<evidence type="ECO:0000256" key="1">
    <source>
        <dbReference type="SAM" id="Phobius"/>
    </source>
</evidence>
<dbReference type="InterPro" id="IPR009936">
    <property type="entry name" value="DUF1468"/>
</dbReference>
<dbReference type="Proteomes" id="UP000609531">
    <property type="component" value="Unassembled WGS sequence"/>
</dbReference>
<protein>
    <submittedName>
        <fullName evidence="3">Tripartite tricarboxylate transporter TctB family protein</fullName>
    </submittedName>
</protein>
<dbReference type="AlphaFoldDB" id="A0A934IL48"/>
<accession>A0A934IL48</accession>